<dbReference type="InterPro" id="IPR009057">
    <property type="entry name" value="Homeodomain-like_sf"/>
</dbReference>
<evidence type="ECO:0000259" key="4">
    <source>
        <dbReference type="Pfam" id="PF00440"/>
    </source>
</evidence>
<dbReference type="PANTHER" id="PTHR30055">
    <property type="entry name" value="HTH-TYPE TRANSCRIPTIONAL REGULATOR RUTR"/>
    <property type="match status" value="1"/>
</dbReference>
<keyword evidence="1" id="KW-0805">Transcription regulation</keyword>
<evidence type="ECO:0000256" key="3">
    <source>
        <dbReference type="ARBA" id="ARBA00023163"/>
    </source>
</evidence>
<keyword evidence="3" id="KW-0804">Transcription</keyword>
<dbReference type="InterPro" id="IPR001647">
    <property type="entry name" value="HTH_TetR"/>
</dbReference>
<dbReference type="InterPro" id="IPR036271">
    <property type="entry name" value="Tet_transcr_reg_TetR-rel_C_sf"/>
</dbReference>
<organism evidence="6 7">
    <name type="scientific">Sanguibacter inulinus</name>
    <dbReference type="NCBI Taxonomy" id="60922"/>
    <lineage>
        <taxon>Bacteria</taxon>
        <taxon>Bacillati</taxon>
        <taxon>Actinomycetota</taxon>
        <taxon>Actinomycetes</taxon>
        <taxon>Micrococcales</taxon>
        <taxon>Sanguibacteraceae</taxon>
        <taxon>Sanguibacter</taxon>
    </lineage>
</organism>
<dbReference type="Pfam" id="PF13305">
    <property type="entry name" value="TetR_C_33"/>
    <property type="match status" value="1"/>
</dbReference>
<evidence type="ECO:0000313" key="7">
    <source>
        <dbReference type="Proteomes" id="UP000561011"/>
    </source>
</evidence>
<dbReference type="RefSeq" id="WP_179912042.1">
    <property type="nucleotide sequence ID" value="NZ_JACBYE010000001.1"/>
</dbReference>
<dbReference type="GO" id="GO:0000976">
    <property type="term" value="F:transcription cis-regulatory region binding"/>
    <property type="evidence" value="ECO:0007669"/>
    <property type="project" value="TreeGrafter"/>
</dbReference>
<dbReference type="SUPFAM" id="SSF46689">
    <property type="entry name" value="Homeodomain-like"/>
    <property type="match status" value="1"/>
</dbReference>
<feature type="domain" description="HTH-type transcriptional regulator MT1864/Rv1816-like C-terminal" evidence="5">
    <location>
        <begin position="82"/>
        <end position="178"/>
    </location>
</feature>
<dbReference type="InterPro" id="IPR025996">
    <property type="entry name" value="MT1864/Rv1816-like_C"/>
</dbReference>
<dbReference type="AlphaFoldDB" id="A0A853ERK4"/>
<dbReference type="Proteomes" id="UP000561011">
    <property type="component" value="Unassembled WGS sequence"/>
</dbReference>
<protein>
    <submittedName>
        <fullName evidence="6">TetR/AcrR family transcriptional regulator</fullName>
    </submittedName>
</protein>
<comment type="caution">
    <text evidence="6">The sequence shown here is derived from an EMBL/GenBank/DDBJ whole genome shotgun (WGS) entry which is preliminary data.</text>
</comment>
<evidence type="ECO:0000313" key="6">
    <source>
        <dbReference type="EMBL" id="NYS92053.1"/>
    </source>
</evidence>
<accession>A0A853ERK4</accession>
<dbReference type="Gene3D" id="1.10.357.10">
    <property type="entry name" value="Tetracycline Repressor, domain 2"/>
    <property type="match status" value="1"/>
</dbReference>
<reference evidence="6 7" key="1">
    <citation type="submission" date="2020-07" db="EMBL/GenBank/DDBJ databases">
        <title>MOT database genomes.</title>
        <authorList>
            <person name="Joseph S."/>
            <person name="Aduse-Opoku J."/>
            <person name="Hashim A."/>
            <person name="Wade W."/>
            <person name="Curtis M."/>
        </authorList>
    </citation>
    <scope>NUCLEOTIDE SEQUENCE [LARGE SCALE GENOMIC DNA]</scope>
    <source>
        <strain evidence="6 7">DSM 100099</strain>
    </source>
</reference>
<proteinExistence type="predicted"/>
<dbReference type="SUPFAM" id="SSF48498">
    <property type="entry name" value="Tetracyclin repressor-like, C-terminal domain"/>
    <property type="match status" value="1"/>
</dbReference>
<evidence type="ECO:0000256" key="1">
    <source>
        <dbReference type="ARBA" id="ARBA00023015"/>
    </source>
</evidence>
<dbReference type="InterPro" id="IPR050109">
    <property type="entry name" value="HTH-type_TetR-like_transc_reg"/>
</dbReference>
<dbReference type="Pfam" id="PF00440">
    <property type="entry name" value="TetR_N"/>
    <property type="match status" value="1"/>
</dbReference>
<name>A0A853ERK4_9MICO</name>
<dbReference type="PANTHER" id="PTHR30055:SF239">
    <property type="entry name" value="TRANSCRIPTIONAL REGULATORY PROTEIN"/>
    <property type="match status" value="1"/>
</dbReference>
<evidence type="ECO:0000256" key="2">
    <source>
        <dbReference type="ARBA" id="ARBA00023125"/>
    </source>
</evidence>
<dbReference type="EMBL" id="JACBYE010000001">
    <property type="protein sequence ID" value="NYS92053.1"/>
    <property type="molecule type" value="Genomic_DNA"/>
</dbReference>
<dbReference type="Gene3D" id="1.10.10.60">
    <property type="entry name" value="Homeodomain-like"/>
    <property type="match status" value="1"/>
</dbReference>
<feature type="domain" description="HTH tetR-type" evidence="4">
    <location>
        <begin position="13"/>
        <end position="56"/>
    </location>
</feature>
<gene>
    <name evidence="6" type="ORF">HZZ10_00665</name>
</gene>
<keyword evidence="2" id="KW-0238">DNA-binding</keyword>
<keyword evidence="7" id="KW-1185">Reference proteome</keyword>
<evidence type="ECO:0000259" key="5">
    <source>
        <dbReference type="Pfam" id="PF13305"/>
    </source>
</evidence>
<sequence length="192" mass="20089">MARAPLTPASVTEAGAVLADEVGLAGLSMGLLAERLGVKTPSLYKHVSGQADLLHRIAVLGADEVADAVRDATQGRSGTEALAAAANAMRTFAREHPGRYDAANSARSTDPEDPFVAASTRLLASLAAVLHGYEIDPAQEIHALRLLRSVLHGFADIEGSGGFQLDTDVDESFAWMVSLVDRGLASLARQTT</sequence>
<dbReference type="GO" id="GO:0003700">
    <property type="term" value="F:DNA-binding transcription factor activity"/>
    <property type="evidence" value="ECO:0007669"/>
    <property type="project" value="TreeGrafter"/>
</dbReference>